<evidence type="ECO:0000256" key="2">
    <source>
        <dbReference type="SAM" id="SignalP"/>
    </source>
</evidence>
<comment type="caution">
    <text evidence="4">The sequence shown here is derived from an EMBL/GenBank/DDBJ whole genome shotgun (WGS) entry which is preliminary data.</text>
</comment>
<dbReference type="Proteomes" id="UP000837803">
    <property type="component" value="Unassembled WGS sequence"/>
</dbReference>
<feature type="chain" id="PRO_5046255087" description="BD-FAE-like domain-containing protein" evidence="2">
    <location>
        <begin position="23"/>
        <end position="340"/>
    </location>
</feature>
<dbReference type="SUPFAM" id="SSF53474">
    <property type="entry name" value="alpha/beta-Hydrolases"/>
    <property type="match status" value="1"/>
</dbReference>
<feature type="signal peptide" evidence="2">
    <location>
        <begin position="1"/>
        <end position="22"/>
    </location>
</feature>
<reference evidence="4" key="1">
    <citation type="submission" date="2021-12" db="EMBL/GenBank/DDBJ databases">
        <authorList>
            <person name="Rodrigo-Torres L."/>
            <person name="Arahal R. D."/>
            <person name="Lucena T."/>
        </authorList>
    </citation>
    <scope>NUCLEOTIDE SEQUENCE</scope>
    <source>
        <strain evidence="4">CECT 8419</strain>
    </source>
</reference>
<evidence type="ECO:0000256" key="1">
    <source>
        <dbReference type="ARBA" id="ARBA00022801"/>
    </source>
</evidence>
<keyword evidence="1" id="KW-0378">Hydrolase</keyword>
<evidence type="ECO:0000313" key="4">
    <source>
        <dbReference type="EMBL" id="CAH1000617.1"/>
    </source>
</evidence>
<dbReference type="RefSeq" id="WP_238750654.1">
    <property type="nucleotide sequence ID" value="NZ_CAKLPZ010000002.1"/>
</dbReference>
<feature type="domain" description="BD-FAE-like" evidence="3">
    <location>
        <begin position="50"/>
        <end position="277"/>
    </location>
</feature>
<dbReference type="InterPro" id="IPR049492">
    <property type="entry name" value="BD-FAE-like_dom"/>
</dbReference>
<dbReference type="InterPro" id="IPR029058">
    <property type="entry name" value="AB_hydrolase_fold"/>
</dbReference>
<dbReference type="Pfam" id="PF20434">
    <property type="entry name" value="BD-FAE"/>
    <property type="match status" value="1"/>
</dbReference>
<name>A0ABN8F8D3_9BACT</name>
<protein>
    <recommendedName>
        <fullName evidence="3">BD-FAE-like domain-containing protein</fullName>
    </recommendedName>
</protein>
<gene>
    <name evidence="4" type="ORF">LEM8419_01751</name>
</gene>
<dbReference type="InterPro" id="IPR050300">
    <property type="entry name" value="GDXG_lipolytic_enzyme"/>
</dbReference>
<sequence>MRLLSLLLITCLLHCQTPGTTATAPASPPHEVTKATDISWASPRGFDLTMDVYTPQTDRKSYPVIVMYHGGGWLINTKSIMDEPAAYLARHGEYVVCNVNYRLLGDLDNSVTMDEIVGDAFGGLLWVKEHIAEYGGDPDRIIVTGDSAGGHLAAMVATQGHRLSATGEFAAPNYSFRPSYLPASGIPDGGVQVQAAILSYGAFDQLGSALGGFETAGNVFWQMGGAEPRGILGDDYTPTDDAERYRMVSPLYLIEPAATRDYPPMLLTVGSEDDLTTPASIRTYIDKLEAAGHDDLQYWVHEGRPHAFLDSGRNEFLGTEFTRDAVPALDYMLAYLNERF</sequence>
<evidence type="ECO:0000259" key="3">
    <source>
        <dbReference type="Pfam" id="PF20434"/>
    </source>
</evidence>
<proteinExistence type="predicted"/>
<dbReference type="Gene3D" id="3.40.50.1820">
    <property type="entry name" value="alpha/beta hydrolase"/>
    <property type="match status" value="1"/>
</dbReference>
<dbReference type="PANTHER" id="PTHR48081">
    <property type="entry name" value="AB HYDROLASE SUPERFAMILY PROTEIN C4A8.06C"/>
    <property type="match status" value="1"/>
</dbReference>
<keyword evidence="5" id="KW-1185">Reference proteome</keyword>
<organism evidence="4 5">
    <name type="scientific">Neolewinella maritima</name>
    <dbReference type="NCBI Taxonomy" id="1383882"/>
    <lineage>
        <taxon>Bacteria</taxon>
        <taxon>Pseudomonadati</taxon>
        <taxon>Bacteroidota</taxon>
        <taxon>Saprospiria</taxon>
        <taxon>Saprospirales</taxon>
        <taxon>Lewinellaceae</taxon>
        <taxon>Neolewinella</taxon>
    </lineage>
</organism>
<keyword evidence="2" id="KW-0732">Signal</keyword>
<dbReference type="EMBL" id="CAKLPZ010000002">
    <property type="protein sequence ID" value="CAH1000617.1"/>
    <property type="molecule type" value="Genomic_DNA"/>
</dbReference>
<accession>A0ABN8F8D3</accession>
<evidence type="ECO:0000313" key="5">
    <source>
        <dbReference type="Proteomes" id="UP000837803"/>
    </source>
</evidence>